<name>A0A087E9I7_9BIFI</name>
<comment type="caution">
    <text evidence="1">The sequence shown here is derived from an EMBL/GenBank/DDBJ whole genome shotgun (WGS) entry which is preliminary data.</text>
</comment>
<evidence type="ECO:0000313" key="2">
    <source>
        <dbReference type="Proteomes" id="UP000029080"/>
    </source>
</evidence>
<gene>
    <name evidence="1" type="ORF">BITS_1303</name>
</gene>
<dbReference type="Proteomes" id="UP000029080">
    <property type="component" value="Unassembled WGS sequence"/>
</dbReference>
<dbReference type="AlphaFoldDB" id="A0A087E9I7"/>
<proteinExistence type="predicted"/>
<evidence type="ECO:0000313" key="1">
    <source>
        <dbReference type="EMBL" id="KFJ04438.1"/>
    </source>
</evidence>
<dbReference type="EMBL" id="JGZU01000018">
    <property type="protein sequence ID" value="KFJ04438.1"/>
    <property type="molecule type" value="Genomic_DNA"/>
</dbReference>
<organism evidence="1 2">
    <name type="scientific">Bifidobacterium tsurumiense</name>
    <dbReference type="NCBI Taxonomy" id="356829"/>
    <lineage>
        <taxon>Bacteria</taxon>
        <taxon>Bacillati</taxon>
        <taxon>Actinomycetota</taxon>
        <taxon>Actinomycetes</taxon>
        <taxon>Bifidobacteriales</taxon>
        <taxon>Bifidobacteriaceae</taxon>
        <taxon>Bifidobacterium</taxon>
    </lineage>
</organism>
<protein>
    <submittedName>
        <fullName evidence="1">Uncharacterized protein</fullName>
    </submittedName>
</protein>
<sequence>MSYEDCGSPRSLKTQSLSKGEAAHLIRLNNLLVFAAFLRAFGTLESIDSLPSGEIDGLNATLCQQAINGLRITIGSHTTALCCLGEVAQHIGHDKQGIRFGGSDQTNRTAFRPTSGIQALSHLAILCGGQNAPVFIGQCGAAFIIGNTKRRGGLVAYGVIDGLNGEFLEFAGSVHGSIRIGMRALNTKSGHFAVFAEDFHRGGIEMNVVSAVGRVAFKVNIAVIFHIFGHFADDKELFNHLTGELILAGLFDGLLIKLEILFVDDELHARELLHLTQFLHRELGLRHATTDEQMQFLGLILADSFVHVVWNIGTLFQIVGIAHKLTRHIHGHITAADNGNRLGIQRPFASAGWITVIPFHEFGSAMYTFEIRARKHKRIVFHCTCCEKHGIIACKQVFQHHILAEFDIGIEVNIRIIQCLFQGICDEFDAWVVRGHAIANQSKWHRKLFKYIDASLGAQSQFLTGFAQLTQEYIRGIHSCRARSYYCNPQFFRILLLLLSHAFHTNANPANVTECEGCDSPQLHVLPPVEVSLCDLL</sequence>
<keyword evidence="2" id="KW-1185">Reference proteome</keyword>
<accession>A0A087E9I7</accession>
<reference evidence="1 2" key="1">
    <citation type="submission" date="2014-03" db="EMBL/GenBank/DDBJ databases">
        <title>Genomics of Bifidobacteria.</title>
        <authorList>
            <person name="Ventura M."/>
            <person name="Milani C."/>
            <person name="Lugli G.A."/>
        </authorList>
    </citation>
    <scope>NUCLEOTIDE SEQUENCE [LARGE SCALE GENOMIC DNA]</scope>
    <source>
        <strain evidence="1 2">JCM 13495</strain>
    </source>
</reference>